<organism evidence="4 5">
    <name type="scientific">Tessaracoccus antarcticus</name>
    <dbReference type="NCBI Taxonomy" id="2479848"/>
    <lineage>
        <taxon>Bacteria</taxon>
        <taxon>Bacillati</taxon>
        <taxon>Actinomycetota</taxon>
        <taxon>Actinomycetes</taxon>
        <taxon>Propionibacteriales</taxon>
        <taxon>Propionibacteriaceae</taxon>
        <taxon>Tessaracoccus</taxon>
    </lineage>
</organism>
<dbReference type="SUPFAM" id="SSF51735">
    <property type="entry name" value="NAD(P)-binding Rossmann-fold domains"/>
    <property type="match status" value="1"/>
</dbReference>
<evidence type="ECO:0000313" key="4">
    <source>
        <dbReference type="EMBL" id="RMB61854.1"/>
    </source>
</evidence>
<proteinExistence type="inferred from homology"/>
<comment type="similarity">
    <text evidence="1 3">Belongs to the short-chain dehydrogenases/reductases (SDR) family.</text>
</comment>
<name>A0A3M0GAC1_9ACTN</name>
<comment type="caution">
    <text evidence="4">The sequence shown here is derived from an EMBL/GenBank/DDBJ whole genome shotgun (WGS) entry which is preliminary data.</text>
</comment>
<gene>
    <name evidence="4" type="ORF">EAX62_04405</name>
</gene>
<evidence type="ECO:0000256" key="3">
    <source>
        <dbReference type="RuleBase" id="RU000363"/>
    </source>
</evidence>
<evidence type="ECO:0000256" key="2">
    <source>
        <dbReference type="ARBA" id="ARBA00023002"/>
    </source>
</evidence>
<dbReference type="InterPro" id="IPR020904">
    <property type="entry name" value="Sc_DH/Rdtase_CS"/>
</dbReference>
<dbReference type="RefSeq" id="WP_121900402.1">
    <property type="nucleotide sequence ID" value="NZ_REFW01000001.1"/>
</dbReference>
<dbReference type="AlphaFoldDB" id="A0A3M0GAC1"/>
<dbReference type="Proteomes" id="UP000275256">
    <property type="component" value="Unassembled WGS sequence"/>
</dbReference>
<dbReference type="EMBL" id="REFW01000001">
    <property type="protein sequence ID" value="RMB61854.1"/>
    <property type="molecule type" value="Genomic_DNA"/>
</dbReference>
<dbReference type="PANTHER" id="PTHR43669">
    <property type="entry name" value="5-KETO-D-GLUCONATE 5-REDUCTASE"/>
    <property type="match status" value="1"/>
</dbReference>
<keyword evidence="2" id="KW-0560">Oxidoreductase</keyword>
<accession>A0A3M0GAC1</accession>
<keyword evidence="5" id="KW-1185">Reference proteome</keyword>
<dbReference type="PRINTS" id="PR00080">
    <property type="entry name" value="SDRFAMILY"/>
</dbReference>
<dbReference type="GO" id="GO:0016491">
    <property type="term" value="F:oxidoreductase activity"/>
    <property type="evidence" value="ECO:0007669"/>
    <property type="project" value="UniProtKB-KW"/>
</dbReference>
<reference evidence="4 5" key="1">
    <citation type="submission" date="2018-10" db="EMBL/GenBank/DDBJ databases">
        <title>Tessaracoccus antarcticuss sp. nov., isolated from sediment.</title>
        <authorList>
            <person name="Zhou L.Y."/>
            <person name="Du Z.J."/>
        </authorList>
    </citation>
    <scope>NUCLEOTIDE SEQUENCE [LARGE SCALE GENOMIC DNA]</scope>
    <source>
        <strain evidence="4 5">JDX10</strain>
    </source>
</reference>
<dbReference type="PROSITE" id="PS00061">
    <property type="entry name" value="ADH_SHORT"/>
    <property type="match status" value="1"/>
</dbReference>
<dbReference type="InterPro" id="IPR002347">
    <property type="entry name" value="SDR_fam"/>
</dbReference>
<dbReference type="PANTHER" id="PTHR43669:SF8">
    <property type="entry name" value="SHORT-CHAIN TYPE DEHYDROGENASE_REDUCTASE-RELATED"/>
    <property type="match status" value="1"/>
</dbReference>
<evidence type="ECO:0000256" key="1">
    <source>
        <dbReference type="ARBA" id="ARBA00006484"/>
    </source>
</evidence>
<dbReference type="Gene3D" id="3.40.50.720">
    <property type="entry name" value="NAD(P)-binding Rossmann-like Domain"/>
    <property type="match status" value="1"/>
</dbReference>
<evidence type="ECO:0000313" key="5">
    <source>
        <dbReference type="Proteomes" id="UP000275256"/>
    </source>
</evidence>
<sequence length="370" mass="38075">MRTDDLLVLLRGVLLDAHATPVVLTPATSEPSITIDVDASDAAEAAQLLRDALPAGLTLPAVVCLTSGEDRVTVTARHLPGAVPVPDPRDGAAGSAASRAGVVAGRVALVTGGAQGFGEGIVRALHASGAWVFIADLNLDGATALAKELGERATAVGCNVADEDSVAHLAATIVATCGGIDLVVSNAGIARAGSVLEQDLAAFALSTDVNYTAFFLVTKHLGRVLRLQNVAAPDWATDIIQINSKSGLVGSNRNGAYAGSKFGGIGLVQSFALELVESRIKVNAICPGNFFDGPLWSDPVNGLFVQYLRSGKVPGATEVEEVRAFYESKVPMGRGALGADVMRALYYIVEQAYETGQAVPVTGGQVMLSS</sequence>
<dbReference type="InterPro" id="IPR036291">
    <property type="entry name" value="NAD(P)-bd_dom_sf"/>
</dbReference>
<dbReference type="OrthoDB" id="3189729at2"/>
<protein>
    <submittedName>
        <fullName evidence="4">SDR family NAD(P)-dependent oxidoreductase</fullName>
    </submittedName>
</protein>
<dbReference type="Pfam" id="PF00106">
    <property type="entry name" value="adh_short"/>
    <property type="match status" value="1"/>
</dbReference>
<dbReference type="PRINTS" id="PR00081">
    <property type="entry name" value="GDHRDH"/>
</dbReference>